<dbReference type="AlphaFoldDB" id="A0A345UNY1"/>
<accession>A0A345UNY1</accession>
<reference evidence="2 3" key="1">
    <citation type="submission" date="2018-03" db="EMBL/GenBank/DDBJ databases">
        <title>Phenotypic and genomic properties of Cyclonatronum proteinivorum gen. nov., sp. nov., a haloalkaliphilic bacteroidete from soda lakes possessing Na+-translocating rhodopsin.</title>
        <authorList>
            <person name="Toshchakov S.V."/>
            <person name="Korzhenkov A."/>
            <person name="Samarov N.I."/>
            <person name="Kublanov I.V."/>
            <person name="Muntyan M.S."/>
            <person name="Sorokin D.Y."/>
        </authorList>
    </citation>
    <scope>NUCLEOTIDE SEQUENCE [LARGE SCALE GENOMIC DNA]</scope>
    <source>
        <strain evidence="2 3">Omega</strain>
    </source>
</reference>
<evidence type="ECO:0000313" key="2">
    <source>
        <dbReference type="EMBL" id="AXJ02183.1"/>
    </source>
</evidence>
<dbReference type="OrthoDB" id="1493774at2"/>
<gene>
    <name evidence="2" type="ORF">CYPRO_2946</name>
</gene>
<keyword evidence="1" id="KW-0812">Transmembrane</keyword>
<evidence type="ECO:0000256" key="1">
    <source>
        <dbReference type="SAM" id="Phobius"/>
    </source>
</evidence>
<feature type="transmembrane region" description="Helical" evidence="1">
    <location>
        <begin position="12"/>
        <end position="35"/>
    </location>
</feature>
<organism evidence="2 3">
    <name type="scientific">Cyclonatronum proteinivorum</name>
    <dbReference type="NCBI Taxonomy" id="1457365"/>
    <lineage>
        <taxon>Bacteria</taxon>
        <taxon>Pseudomonadati</taxon>
        <taxon>Balneolota</taxon>
        <taxon>Balneolia</taxon>
        <taxon>Balneolales</taxon>
        <taxon>Cyclonatronaceae</taxon>
        <taxon>Cyclonatronum</taxon>
    </lineage>
</organism>
<name>A0A345UNY1_9BACT</name>
<evidence type="ECO:0000313" key="3">
    <source>
        <dbReference type="Proteomes" id="UP000254808"/>
    </source>
</evidence>
<proteinExistence type="predicted"/>
<dbReference type="EMBL" id="CP027806">
    <property type="protein sequence ID" value="AXJ02183.1"/>
    <property type="molecule type" value="Genomic_DNA"/>
</dbReference>
<dbReference type="Pfam" id="PF05751">
    <property type="entry name" value="FixH"/>
    <property type="match status" value="1"/>
</dbReference>
<keyword evidence="1" id="KW-0472">Membrane</keyword>
<dbReference type="Proteomes" id="UP000254808">
    <property type="component" value="Chromosome"/>
</dbReference>
<keyword evidence="1" id="KW-1133">Transmembrane helix</keyword>
<dbReference type="KEGG" id="cprv:CYPRO_2946"/>
<dbReference type="RefSeq" id="WP_114985304.1">
    <property type="nucleotide sequence ID" value="NZ_CP027806.1"/>
</dbReference>
<dbReference type="InterPro" id="IPR008620">
    <property type="entry name" value="FixH"/>
</dbReference>
<protein>
    <submittedName>
        <fullName evidence="2">Nitrogen fixation protein FixH</fullName>
    </submittedName>
</protein>
<keyword evidence="3" id="KW-1185">Reference proteome</keyword>
<sequence length="154" mass="17987">MENTSTKKEWKWPLGIFLFYMTFVVGTLTFVFYTFTQKTDLVIEEYYEATLTYQDHIDKAKRANSLAEPVQFSLQGQQAKIVFPDFMQADGLNGKIQLYRPSGSSMDELLPIVTDENGVQYLSFADRTPGLWRVKVDWAFDGLDYYTEHDFFIR</sequence>